<accession>A0A4Q9QVD4</accession>
<dbReference type="NCBIfam" id="NF033085">
    <property type="entry name" value="bla_class_C"/>
    <property type="match status" value="1"/>
</dbReference>
<evidence type="ECO:0000259" key="8">
    <source>
        <dbReference type="Pfam" id="PF00144"/>
    </source>
</evidence>
<dbReference type="PANTHER" id="PTHR46825">
    <property type="entry name" value="D-ALANYL-D-ALANINE-CARBOXYPEPTIDASE/ENDOPEPTIDASE AMPH"/>
    <property type="match status" value="1"/>
</dbReference>
<dbReference type="InterPro" id="IPR058136">
    <property type="entry name" value="AmpC"/>
</dbReference>
<organism evidence="9 10">
    <name type="scientific">Phytopseudomonas dryadis</name>
    <dbReference type="NCBI Taxonomy" id="2487520"/>
    <lineage>
        <taxon>Bacteria</taxon>
        <taxon>Pseudomonadati</taxon>
        <taxon>Pseudomonadota</taxon>
        <taxon>Gammaproteobacteria</taxon>
        <taxon>Pseudomonadales</taxon>
        <taxon>Pseudomonadaceae</taxon>
        <taxon>Phytopseudomonas</taxon>
    </lineage>
</organism>
<keyword evidence="4 6" id="KW-0378">Hydrolase</keyword>
<dbReference type="GO" id="GO:0017001">
    <property type="term" value="P:antibiotic catabolic process"/>
    <property type="evidence" value="ECO:0007669"/>
    <property type="project" value="InterPro"/>
</dbReference>
<dbReference type="Gene3D" id="3.40.710.10">
    <property type="entry name" value="DD-peptidase/beta-lactamase superfamily"/>
    <property type="match status" value="1"/>
</dbReference>
<comment type="similarity">
    <text evidence="2 6">Belongs to the class-C beta-lactamase family.</text>
</comment>
<comment type="caution">
    <text evidence="9">The sequence shown here is derived from an EMBL/GenBank/DDBJ whole genome shotgun (WGS) entry which is preliminary data.</text>
</comment>
<dbReference type="InterPro" id="IPR050491">
    <property type="entry name" value="AmpC-like"/>
</dbReference>
<evidence type="ECO:0000256" key="2">
    <source>
        <dbReference type="ARBA" id="ARBA00007840"/>
    </source>
</evidence>
<evidence type="ECO:0000256" key="5">
    <source>
        <dbReference type="ARBA" id="ARBA00023251"/>
    </source>
</evidence>
<dbReference type="Proteomes" id="UP000293172">
    <property type="component" value="Unassembled WGS sequence"/>
</dbReference>
<dbReference type="OrthoDB" id="5377431at2"/>
<name>A0A4Q9QVD4_9GAMM</name>
<reference evidence="9 10" key="1">
    <citation type="submission" date="2018-06" db="EMBL/GenBank/DDBJ databases">
        <title>Three novel Pseudomonas species isolated from symptomatic oak.</title>
        <authorList>
            <person name="Bueno-Gonzalez V."/>
            <person name="Brady C."/>
        </authorList>
    </citation>
    <scope>NUCLEOTIDE SEQUENCE [LARGE SCALE GENOMIC DNA]</scope>
    <source>
        <strain evidence="9 10">P6B</strain>
    </source>
</reference>
<evidence type="ECO:0000256" key="7">
    <source>
        <dbReference type="SAM" id="SignalP"/>
    </source>
</evidence>
<evidence type="ECO:0000313" key="10">
    <source>
        <dbReference type="Proteomes" id="UP000293172"/>
    </source>
</evidence>
<dbReference type="PROSITE" id="PS00336">
    <property type="entry name" value="BETA_LACTAMASE_C"/>
    <property type="match status" value="1"/>
</dbReference>
<dbReference type="InterPro" id="IPR001466">
    <property type="entry name" value="Beta-lactam-related"/>
</dbReference>
<evidence type="ECO:0000256" key="3">
    <source>
        <dbReference type="ARBA" id="ARBA00012865"/>
    </source>
</evidence>
<comment type="catalytic activity">
    <reaction evidence="1 6">
        <text>a beta-lactam + H2O = a substituted beta-amino acid</text>
        <dbReference type="Rhea" id="RHEA:20401"/>
        <dbReference type="ChEBI" id="CHEBI:15377"/>
        <dbReference type="ChEBI" id="CHEBI:35627"/>
        <dbReference type="ChEBI" id="CHEBI:140347"/>
        <dbReference type="EC" id="3.5.2.6"/>
    </reaction>
</comment>
<keyword evidence="7" id="KW-0732">Signal</keyword>
<feature type="domain" description="Beta-lactamase-related" evidence="8">
    <location>
        <begin position="37"/>
        <end position="382"/>
    </location>
</feature>
<dbReference type="SUPFAM" id="SSF56601">
    <property type="entry name" value="beta-lactamase/transpeptidase-like"/>
    <property type="match status" value="1"/>
</dbReference>
<evidence type="ECO:0000256" key="1">
    <source>
        <dbReference type="ARBA" id="ARBA00001526"/>
    </source>
</evidence>
<dbReference type="InterPro" id="IPR012338">
    <property type="entry name" value="Beta-lactam/transpept-like"/>
</dbReference>
<feature type="chain" id="PRO_5020696358" description="Beta-lactamase" evidence="7">
    <location>
        <begin position="25"/>
        <end position="386"/>
    </location>
</feature>
<dbReference type="Pfam" id="PF00144">
    <property type="entry name" value="Beta-lactamase"/>
    <property type="match status" value="1"/>
</dbReference>
<evidence type="ECO:0000256" key="4">
    <source>
        <dbReference type="ARBA" id="ARBA00022801"/>
    </source>
</evidence>
<dbReference type="GO" id="GO:0008800">
    <property type="term" value="F:beta-lactamase activity"/>
    <property type="evidence" value="ECO:0007669"/>
    <property type="project" value="UniProtKB-UniRule"/>
</dbReference>
<keyword evidence="5 6" id="KW-0046">Antibiotic resistance</keyword>
<dbReference type="GO" id="GO:0046677">
    <property type="term" value="P:response to antibiotic"/>
    <property type="evidence" value="ECO:0007669"/>
    <property type="project" value="UniProtKB-UniRule"/>
</dbReference>
<feature type="signal peptide" evidence="7">
    <location>
        <begin position="1"/>
        <end position="24"/>
    </location>
</feature>
<evidence type="ECO:0000256" key="6">
    <source>
        <dbReference type="RuleBase" id="RU361140"/>
    </source>
</evidence>
<protein>
    <recommendedName>
        <fullName evidence="3 6">Beta-lactamase</fullName>
        <ecNumber evidence="3 6">3.5.2.6</ecNumber>
    </recommendedName>
</protein>
<gene>
    <name evidence="9" type="ORF">DNK44_19905</name>
</gene>
<dbReference type="EC" id="3.5.2.6" evidence="3 6"/>
<dbReference type="InterPro" id="IPR001586">
    <property type="entry name" value="Beta-lactam_class-C_AS"/>
</dbReference>
<sequence length="386" mass="41100">MKTTTLRSLGLAVAMLCSSTAALASEAAAPVALRAVVDGVVQPLMAANAIPGMAVAVSVDGETHVFNYGVASQEDGRPVDERTLFEIGSVSKVFTGTLGAWVAARGELSLADPAERHLPALSGTPLGRISLLDLATYTAGGLPLQFPDAVRGEEAMLAFFRDWHPSYPPGSRRLYSNPSIGLFGYLAARGAGADFEALMTTALLPKLGLPNTFLHVPEHEAQHYAYGTSEGERRIRVSPGALDAQGYGLKTTAADLIRFVQLAMDPSPLDGPLSEAFAATQTGYYRFGPAMQGLGWEIYDQPASLDVLLAGNAPALALEPQPVTRIDPPQRPRPDRFVNKTGSTRGFGAYAAFLPEQRIGIVLLANRNYPNAERIRAAWAILTSLR</sequence>
<evidence type="ECO:0000313" key="9">
    <source>
        <dbReference type="EMBL" id="TBU87669.1"/>
    </source>
</evidence>
<dbReference type="AlphaFoldDB" id="A0A4Q9QVD4"/>
<dbReference type="PANTHER" id="PTHR46825:SF8">
    <property type="entry name" value="BETA-LACTAMASE-RELATED"/>
    <property type="match status" value="1"/>
</dbReference>
<proteinExistence type="inferred from homology"/>
<dbReference type="GO" id="GO:0030288">
    <property type="term" value="C:outer membrane-bounded periplasmic space"/>
    <property type="evidence" value="ECO:0007669"/>
    <property type="project" value="InterPro"/>
</dbReference>
<dbReference type="EMBL" id="QJUL01000036">
    <property type="protein sequence ID" value="TBU87669.1"/>
    <property type="molecule type" value="Genomic_DNA"/>
</dbReference>